<evidence type="ECO:0000313" key="2">
    <source>
        <dbReference type="Proteomes" id="UP000293912"/>
    </source>
</evidence>
<dbReference type="AlphaFoldDB" id="A0A4P6WZU8"/>
<name>A0A4P6WZU8_HYDPS</name>
<dbReference type="EMBL" id="CP037867">
    <property type="protein sequence ID" value="QBM26971.1"/>
    <property type="molecule type" value="Genomic_DNA"/>
</dbReference>
<evidence type="ECO:0000313" key="1">
    <source>
        <dbReference type="EMBL" id="QBM26971.1"/>
    </source>
</evidence>
<sequence length="107" mass="11807">MIATLTKLFKGKAAPGKGAKAVPSLKDLQVIRSALLQTVADCDGISVHRLRHKIEQTQTVQDLWLLRNDAYQLISQATSQTVAAERINALLAVFEGWVDARQLGRIR</sequence>
<protein>
    <submittedName>
        <fullName evidence="1">Uncharacterized protein</fullName>
    </submittedName>
</protein>
<dbReference type="RefSeq" id="WP_079364515.1">
    <property type="nucleotide sequence ID" value="NZ_CP037867.1"/>
</dbReference>
<proteinExistence type="predicted"/>
<dbReference type="KEGG" id="hpse:HPF_04705"/>
<dbReference type="Proteomes" id="UP000293912">
    <property type="component" value="Chromosome"/>
</dbReference>
<reference evidence="1 2" key="1">
    <citation type="submission" date="2019-03" db="EMBL/GenBank/DDBJ databases">
        <authorList>
            <person name="Sebastian G."/>
            <person name="Baumann P."/>
            <person name="Ruckert C."/>
            <person name="Kalinowski J."/>
            <person name="Nebel B."/>
            <person name="Takors R."/>
            <person name="Blombach B."/>
        </authorList>
    </citation>
    <scope>NUCLEOTIDE SEQUENCE [LARGE SCALE GENOMIC DNA]</scope>
    <source>
        <strain evidence="1 2">DSM 1084</strain>
    </source>
</reference>
<gene>
    <name evidence="1" type="ORF">HPF_04705</name>
</gene>
<organism evidence="1 2">
    <name type="scientific">Hydrogenophaga pseudoflava</name>
    <name type="common">Pseudomonas carboxydoflava</name>
    <dbReference type="NCBI Taxonomy" id="47421"/>
    <lineage>
        <taxon>Bacteria</taxon>
        <taxon>Pseudomonadati</taxon>
        <taxon>Pseudomonadota</taxon>
        <taxon>Betaproteobacteria</taxon>
        <taxon>Burkholderiales</taxon>
        <taxon>Comamonadaceae</taxon>
        <taxon>Hydrogenophaga</taxon>
    </lineage>
</organism>
<accession>A0A4P6WZU8</accession>
<keyword evidence="2" id="KW-1185">Reference proteome</keyword>